<evidence type="ECO:0000259" key="6">
    <source>
        <dbReference type="Pfam" id="PF01782"/>
    </source>
</evidence>
<dbReference type="SUPFAM" id="SSF50447">
    <property type="entry name" value="Translation proteins"/>
    <property type="match status" value="1"/>
</dbReference>
<dbReference type="EMBL" id="CP042652">
    <property type="protein sequence ID" value="QKE29552.1"/>
    <property type="molecule type" value="Genomic_DNA"/>
</dbReference>
<dbReference type="SUPFAM" id="SSF50346">
    <property type="entry name" value="PRC-barrel domain"/>
    <property type="match status" value="1"/>
</dbReference>
<dbReference type="RefSeq" id="WP_172127377.1">
    <property type="nucleotide sequence ID" value="NZ_CP042652.1"/>
</dbReference>
<dbReference type="AlphaFoldDB" id="A0A6M8EHB7"/>
<dbReference type="Gene3D" id="2.30.30.240">
    <property type="entry name" value="PRC-barrel domain"/>
    <property type="match status" value="1"/>
</dbReference>
<dbReference type="GO" id="GO:0043022">
    <property type="term" value="F:ribosome binding"/>
    <property type="evidence" value="ECO:0007669"/>
    <property type="project" value="InterPro"/>
</dbReference>
<dbReference type="HAMAP" id="MF_00014">
    <property type="entry name" value="Ribosome_mat_RimM"/>
    <property type="match status" value="1"/>
</dbReference>
<evidence type="ECO:0000256" key="4">
    <source>
        <dbReference type="ARBA" id="ARBA00023186"/>
    </source>
</evidence>
<organism evidence="8 9">
    <name type="scientific">Arcobacter acticola</name>
    <dbReference type="NCBI Taxonomy" id="1849015"/>
    <lineage>
        <taxon>Bacteria</taxon>
        <taxon>Pseudomonadati</taxon>
        <taxon>Campylobacterota</taxon>
        <taxon>Epsilonproteobacteria</taxon>
        <taxon>Campylobacterales</taxon>
        <taxon>Arcobacteraceae</taxon>
        <taxon>Arcobacter</taxon>
    </lineage>
</organism>
<comment type="domain">
    <text evidence="5">The PRC barrel domain binds ribosomal protein uS19.</text>
</comment>
<feature type="domain" description="Ribosome maturation factor RimM PRC barrel" evidence="7">
    <location>
        <begin position="98"/>
        <end position="168"/>
    </location>
</feature>
<evidence type="ECO:0000313" key="9">
    <source>
        <dbReference type="Proteomes" id="UP000503483"/>
    </source>
</evidence>
<keyword evidence="9" id="KW-1185">Reference proteome</keyword>
<dbReference type="PANTHER" id="PTHR33692:SF1">
    <property type="entry name" value="RIBOSOME MATURATION FACTOR RIMM"/>
    <property type="match status" value="1"/>
</dbReference>
<name>A0A6M8EHB7_9BACT</name>
<evidence type="ECO:0000256" key="5">
    <source>
        <dbReference type="HAMAP-Rule" id="MF_00014"/>
    </source>
</evidence>
<comment type="subcellular location">
    <subcellularLocation>
        <location evidence="5">Cytoplasm</location>
    </subcellularLocation>
</comment>
<feature type="domain" description="RimM N-terminal" evidence="6">
    <location>
        <begin position="8"/>
        <end position="80"/>
    </location>
</feature>
<keyword evidence="4 5" id="KW-0143">Chaperone</keyword>
<comment type="function">
    <text evidence="5">An accessory protein needed during the final step in the assembly of 30S ribosomal subunit, possibly for assembly of the head region. Essential for efficient processing of 16S rRNA. May be needed both before and after RbfA during the maturation of 16S rRNA. It has affinity for free ribosomal 30S subunits but not for 70S ribosomes.</text>
</comment>
<comment type="similarity">
    <text evidence="5">Belongs to the RimM family.</text>
</comment>
<evidence type="ECO:0000259" key="7">
    <source>
        <dbReference type="Pfam" id="PF24986"/>
    </source>
</evidence>
<dbReference type="Gene3D" id="2.40.30.60">
    <property type="entry name" value="RimM"/>
    <property type="match status" value="1"/>
</dbReference>
<dbReference type="InterPro" id="IPR036976">
    <property type="entry name" value="RimM_N_sf"/>
</dbReference>
<protein>
    <recommendedName>
        <fullName evidence="5">Ribosome maturation factor RimM</fullName>
    </recommendedName>
</protein>
<sequence>MNNNKIFIAKLGKAVGLQGQLRLFIDSDFPEQFKKGAVFSTNRNLQLKVSEYNPSRELIKFENYDDVDTAKKLTNQELYSTFEQTRQYCKLEKNEFFWFDLISCEVYENDLKLGMVKEIQRYPLNDYLEIITDEELVNKGLPKVFLIPHIFDKYVIDINIETKTIRVIKSLEILENS</sequence>
<keyword evidence="2 5" id="KW-0690">Ribosome biogenesis</keyword>
<accession>A0A6M8EHB7</accession>
<dbReference type="NCBIfam" id="TIGR02273">
    <property type="entry name" value="16S_RimM"/>
    <property type="match status" value="1"/>
</dbReference>
<evidence type="ECO:0000313" key="8">
    <source>
        <dbReference type="EMBL" id="QKE29552.1"/>
    </source>
</evidence>
<comment type="subunit">
    <text evidence="5">Binds ribosomal protein uS19.</text>
</comment>
<gene>
    <name evidence="5 8" type="primary">rimM</name>
    <name evidence="8" type="ORF">AACT_2461</name>
</gene>
<dbReference type="GO" id="GO:0005737">
    <property type="term" value="C:cytoplasm"/>
    <property type="evidence" value="ECO:0007669"/>
    <property type="project" value="UniProtKB-SubCell"/>
</dbReference>
<keyword evidence="3 5" id="KW-0698">rRNA processing</keyword>
<dbReference type="GO" id="GO:0006364">
    <property type="term" value="P:rRNA processing"/>
    <property type="evidence" value="ECO:0007669"/>
    <property type="project" value="UniProtKB-UniRule"/>
</dbReference>
<dbReference type="InterPro" id="IPR011961">
    <property type="entry name" value="RimM"/>
</dbReference>
<proteinExistence type="inferred from homology"/>
<dbReference type="InterPro" id="IPR009000">
    <property type="entry name" value="Transl_B-barrel_sf"/>
</dbReference>
<dbReference type="Pfam" id="PF24986">
    <property type="entry name" value="PRC_RimM"/>
    <property type="match status" value="1"/>
</dbReference>
<dbReference type="InterPro" id="IPR002676">
    <property type="entry name" value="RimM_N"/>
</dbReference>
<dbReference type="InterPro" id="IPR056792">
    <property type="entry name" value="PRC_RimM"/>
</dbReference>
<reference evidence="8 9" key="1">
    <citation type="submission" date="2019-08" db="EMBL/GenBank/DDBJ databases">
        <title>Complete genome sequence of Arcobacter acticola.</title>
        <authorList>
            <person name="Miller W."/>
        </authorList>
    </citation>
    <scope>NUCLEOTIDE SEQUENCE [LARGE SCALE GENOMIC DNA]</scope>
    <source>
        <strain evidence="8 9">KCTC 52212</strain>
    </source>
</reference>
<evidence type="ECO:0000256" key="1">
    <source>
        <dbReference type="ARBA" id="ARBA00022490"/>
    </source>
</evidence>
<dbReference type="GO" id="GO:0042274">
    <property type="term" value="P:ribosomal small subunit biogenesis"/>
    <property type="evidence" value="ECO:0007669"/>
    <property type="project" value="UniProtKB-UniRule"/>
</dbReference>
<evidence type="ECO:0000256" key="3">
    <source>
        <dbReference type="ARBA" id="ARBA00022552"/>
    </source>
</evidence>
<keyword evidence="1 5" id="KW-0963">Cytoplasm</keyword>
<dbReference type="Proteomes" id="UP000503483">
    <property type="component" value="Chromosome"/>
</dbReference>
<dbReference type="Pfam" id="PF01782">
    <property type="entry name" value="RimM"/>
    <property type="match status" value="1"/>
</dbReference>
<evidence type="ECO:0000256" key="2">
    <source>
        <dbReference type="ARBA" id="ARBA00022517"/>
    </source>
</evidence>
<dbReference type="PANTHER" id="PTHR33692">
    <property type="entry name" value="RIBOSOME MATURATION FACTOR RIMM"/>
    <property type="match status" value="1"/>
</dbReference>
<dbReference type="GO" id="GO:0005840">
    <property type="term" value="C:ribosome"/>
    <property type="evidence" value="ECO:0007669"/>
    <property type="project" value="InterPro"/>
</dbReference>
<dbReference type="KEGG" id="paco:AACT_2461"/>
<dbReference type="InterPro" id="IPR011033">
    <property type="entry name" value="PRC_barrel-like_sf"/>
</dbReference>